<keyword evidence="2" id="KW-0812">Transmembrane</keyword>
<feature type="transmembrane region" description="Helical" evidence="2">
    <location>
        <begin position="51"/>
        <end position="71"/>
    </location>
</feature>
<feature type="non-terminal residue" evidence="3">
    <location>
        <position position="76"/>
    </location>
</feature>
<dbReference type="Proteomes" id="UP000237000">
    <property type="component" value="Unassembled WGS sequence"/>
</dbReference>
<evidence type="ECO:0000256" key="2">
    <source>
        <dbReference type="SAM" id="Phobius"/>
    </source>
</evidence>
<evidence type="ECO:0008006" key="5">
    <source>
        <dbReference type="Google" id="ProtNLM"/>
    </source>
</evidence>
<reference evidence="4" key="1">
    <citation type="submission" date="2016-06" db="EMBL/GenBank/DDBJ databases">
        <title>Parallel loss of symbiosis genes in relatives of nitrogen-fixing non-legume Parasponia.</title>
        <authorList>
            <person name="Van Velzen R."/>
            <person name="Holmer R."/>
            <person name="Bu F."/>
            <person name="Rutten L."/>
            <person name="Van Zeijl A."/>
            <person name="Liu W."/>
            <person name="Santuari L."/>
            <person name="Cao Q."/>
            <person name="Sharma T."/>
            <person name="Shen D."/>
            <person name="Roswanjaya Y."/>
            <person name="Wardhani T."/>
            <person name="Kalhor M.S."/>
            <person name="Jansen J."/>
            <person name="Van den Hoogen J."/>
            <person name="Gungor B."/>
            <person name="Hartog M."/>
            <person name="Hontelez J."/>
            <person name="Verver J."/>
            <person name="Yang W.-C."/>
            <person name="Schijlen E."/>
            <person name="Repin R."/>
            <person name="Schilthuizen M."/>
            <person name="Schranz E."/>
            <person name="Heidstra R."/>
            <person name="Miyata K."/>
            <person name="Fedorova E."/>
            <person name="Kohlen W."/>
            <person name="Bisseling T."/>
            <person name="Smit S."/>
            <person name="Geurts R."/>
        </authorList>
    </citation>
    <scope>NUCLEOTIDE SEQUENCE [LARGE SCALE GENOMIC DNA]</scope>
    <source>
        <strain evidence="4">cv. RG33-2</strain>
    </source>
</reference>
<feature type="region of interest" description="Disordered" evidence="1">
    <location>
        <begin position="1"/>
        <end position="37"/>
    </location>
</feature>
<evidence type="ECO:0000256" key="1">
    <source>
        <dbReference type="SAM" id="MobiDB-lite"/>
    </source>
</evidence>
<keyword evidence="2" id="KW-0472">Membrane</keyword>
<dbReference type="AlphaFoldDB" id="A0A2P5ELT5"/>
<keyword evidence="4" id="KW-1185">Reference proteome</keyword>
<organism evidence="3 4">
    <name type="scientific">Trema orientale</name>
    <name type="common">Charcoal tree</name>
    <name type="synonym">Celtis orientalis</name>
    <dbReference type="NCBI Taxonomy" id="63057"/>
    <lineage>
        <taxon>Eukaryota</taxon>
        <taxon>Viridiplantae</taxon>
        <taxon>Streptophyta</taxon>
        <taxon>Embryophyta</taxon>
        <taxon>Tracheophyta</taxon>
        <taxon>Spermatophyta</taxon>
        <taxon>Magnoliopsida</taxon>
        <taxon>eudicotyledons</taxon>
        <taxon>Gunneridae</taxon>
        <taxon>Pentapetalae</taxon>
        <taxon>rosids</taxon>
        <taxon>fabids</taxon>
        <taxon>Rosales</taxon>
        <taxon>Cannabaceae</taxon>
        <taxon>Trema</taxon>
    </lineage>
</organism>
<dbReference type="EMBL" id="JXTC01000131">
    <property type="protein sequence ID" value="PON86491.1"/>
    <property type="molecule type" value="Genomic_DNA"/>
</dbReference>
<comment type="caution">
    <text evidence="3">The sequence shown here is derived from an EMBL/GenBank/DDBJ whole genome shotgun (WGS) entry which is preliminary data.</text>
</comment>
<protein>
    <recommendedName>
        <fullName evidence="5">Transmembrane protein</fullName>
    </recommendedName>
</protein>
<keyword evidence="2" id="KW-1133">Transmembrane helix</keyword>
<sequence>MGERAGLGGGHDIADGGGGARPKGSRLSSDLPRVNGQKRKTMMQHICSRSLSRFIFAAFLIDHFLLLRILFDVIRK</sequence>
<dbReference type="InParanoid" id="A0A2P5ELT5"/>
<name>A0A2P5ELT5_TREOI</name>
<evidence type="ECO:0000313" key="4">
    <source>
        <dbReference type="Proteomes" id="UP000237000"/>
    </source>
</evidence>
<feature type="compositionally biased region" description="Gly residues" evidence="1">
    <location>
        <begin position="1"/>
        <end position="21"/>
    </location>
</feature>
<gene>
    <name evidence="3" type="ORF">TorRG33x02_176850</name>
</gene>
<evidence type="ECO:0000313" key="3">
    <source>
        <dbReference type="EMBL" id="PON86491.1"/>
    </source>
</evidence>
<dbReference type="OrthoDB" id="10439802at2759"/>
<proteinExistence type="predicted"/>
<accession>A0A2P5ELT5</accession>